<sequence length="461" mass="50404">MAARAHLDRHALPDRYRQDRDLTLRDEQQLDAPRGRESSFDDRSTHFEQGSSADGAFRGRIYRKPSSSLTEDSTGQGGSFSQGQGRAGGRTYSPYGEVSGQDAKYGTSFSSGEYGAENGRYPYKHGPLSIPYTTPASQFLYGTSVVTAALRSSKRQLYKLYVYDSENREVLARDQSIRKLALLRDVAVTRLKEDGLSLLDKLSRGRPHNGYILEASPLPKLPVRDFQPVRGHQGVFHATLNHQSSEEEKVNGTESEVKYQSVFPRYPLVLMLDGILDPGNLGGILRTAYFFGVDAIAISNRNCAPFSPVTLKASAGAAENLNLMSIAQPRSFIDESQRNGWKFYAAVAPSSSTRSGGRRVTHFTTSTLACPVRDHPCVLMVGGEGEGLSWDLQKKADFVLGVEGNRIRPSGVDSLNVSVATGLLCEAFLRRPVPVHVDKKSSGTDKDSAGTDNADGGQRLF</sequence>
<accession>A0A5M8Q1G4</accession>
<dbReference type="GO" id="GO:0003723">
    <property type="term" value="F:RNA binding"/>
    <property type="evidence" value="ECO:0007669"/>
    <property type="project" value="InterPro"/>
</dbReference>
<keyword evidence="6" id="KW-0949">S-adenosyl-L-methionine</keyword>
<dbReference type="InterPro" id="IPR029026">
    <property type="entry name" value="tRNA_m1G_MTases_N"/>
</dbReference>
<dbReference type="InterPro" id="IPR029064">
    <property type="entry name" value="Ribosomal_eL30-like_sf"/>
</dbReference>
<dbReference type="OrthoDB" id="270651at2759"/>
<protein>
    <recommendedName>
        <fullName evidence="9">rRNA methyltransferase 1, mitochondrial</fullName>
    </recommendedName>
</protein>
<name>A0A5M8Q1G4_9LECA</name>
<reference evidence="12 13" key="1">
    <citation type="submission" date="2019-09" db="EMBL/GenBank/DDBJ databases">
        <title>The hologenome of the rock-dwelling lichen Lasallia pustulata.</title>
        <authorList>
            <person name="Greshake Tzovaras B."/>
            <person name="Segers F."/>
            <person name="Bicker A."/>
            <person name="Dal Grande F."/>
            <person name="Otte J."/>
            <person name="Hankeln T."/>
            <person name="Schmitt I."/>
            <person name="Ebersberger I."/>
        </authorList>
    </citation>
    <scope>NUCLEOTIDE SEQUENCE [LARGE SCALE GENOMIC DNA]</scope>
    <source>
        <strain evidence="12">A1-1</strain>
    </source>
</reference>
<dbReference type="SUPFAM" id="SSF75217">
    <property type="entry name" value="alpha/beta knot"/>
    <property type="match status" value="1"/>
</dbReference>
<evidence type="ECO:0000256" key="3">
    <source>
        <dbReference type="ARBA" id="ARBA00022552"/>
    </source>
</evidence>
<dbReference type="Gene3D" id="3.40.1280.10">
    <property type="match status" value="1"/>
</dbReference>
<organism evidence="12 13">
    <name type="scientific">Lasallia pustulata</name>
    <dbReference type="NCBI Taxonomy" id="136370"/>
    <lineage>
        <taxon>Eukaryota</taxon>
        <taxon>Fungi</taxon>
        <taxon>Dikarya</taxon>
        <taxon>Ascomycota</taxon>
        <taxon>Pezizomycotina</taxon>
        <taxon>Lecanoromycetes</taxon>
        <taxon>OSLEUM clade</taxon>
        <taxon>Umbilicariomycetidae</taxon>
        <taxon>Umbilicariales</taxon>
        <taxon>Umbilicariaceae</taxon>
        <taxon>Lasallia</taxon>
    </lineage>
</organism>
<dbReference type="PANTHER" id="PTHR46103">
    <property type="entry name" value="RRNA METHYLTRANSFERASE 1, MITOCHONDRIAL"/>
    <property type="match status" value="1"/>
</dbReference>
<feature type="region of interest" description="Disordered" evidence="10">
    <location>
        <begin position="437"/>
        <end position="461"/>
    </location>
</feature>
<dbReference type="SMART" id="SM00967">
    <property type="entry name" value="SpoU_sub_bind"/>
    <property type="match status" value="1"/>
</dbReference>
<comment type="caution">
    <text evidence="12">The sequence shown here is derived from an EMBL/GenBank/DDBJ whole genome shotgun (WGS) entry which is preliminary data.</text>
</comment>
<dbReference type="Gene3D" id="3.30.1330.30">
    <property type="match status" value="1"/>
</dbReference>
<evidence type="ECO:0000256" key="8">
    <source>
        <dbReference type="ARBA" id="ARBA00023128"/>
    </source>
</evidence>
<dbReference type="InterPro" id="IPR047182">
    <property type="entry name" value="MRM1"/>
</dbReference>
<evidence type="ECO:0000256" key="2">
    <source>
        <dbReference type="ARBA" id="ARBA00007228"/>
    </source>
</evidence>
<evidence type="ECO:0000256" key="7">
    <source>
        <dbReference type="ARBA" id="ARBA00022946"/>
    </source>
</evidence>
<dbReference type="InterPro" id="IPR013123">
    <property type="entry name" value="SpoU_subst-bd"/>
</dbReference>
<feature type="domain" description="RNA 2-O ribose methyltransferase substrate binding" evidence="11">
    <location>
        <begin position="139"/>
        <end position="221"/>
    </location>
</feature>
<dbReference type="AlphaFoldDB" id="A0A5M8Q1G4"/>
<dbReference type="GO" id="GO:0005739">
    <property type="term" value="C:mitochondrion"/>
    <property type="evidence" value="ECO:0007669"/>
    <property type="project" value="UniProtKB-SubCell"/>
</dbReference>
<evidence type="ECO:0000256" key="10">
    <source>
        <dbReference type="SAM" id="MobiDB-lite"/>
    </source>
</evidence>
<evidence type="ECO:0000256" key="9">
    <source>
        <dbReference type="ARBA" id="ARBA00034881"/>
    </source>
</evidence>
<dbReference type="Pfam" id="PF00588">
    <property type="entry name" value="SpoU_methylase"/>
    <property type="match status" value="1"/>
</dbReference>
<dbReference type="GO" id="GO:0016435">
    <property type="term" value="F:rRNA (guanine) methyltransferase activity"/>
    <property type="evidence" value="ECO:0007669"/>
    <property type="project" value="TreeGrafter"/>
</dbReference>
<evidence type="ECO:0000256" key="5">
    <source>
        <dbReference type="ARBA" id="ARBA00022679"/>
    </source>
</evidence>
<evidence type="ECO:0000313" key="13">
    <source>
        <dbReference type="Proteomes" id="UP000324767"/>
    </source>
</evidence>
<dbReference type="InterPro" id="IPR047261">
    <property type="entry name" value="MRM1_MeTrfase_dom"/>
</dbReference>
<comment type="similarity">
    <text evidence="2">Belongs to the class IV-like SAM-binding methyltransferase superfamily. RNA methyltransferase TrmH family.</text>
</comment>
<dbReference type="InterPro" id="IPR029028">
    <property type="entry name" value="Alpha/beta_knot_MTases"/>
</dbReference>
<dbReference type="CDD" id="cd18105">
    <property type="entry name" value="SpoU-like_MRM1"/>
    <property type="match status" value="1"/>
</dbReference>
<dbReference type="SUPFAM" id="SSF55315">
    <property type="entry name" value="L30e-like"/>
    <property type="match status" value="1"/>
</dbReference>
<evidence type="ECO:0000256" key="4">
    <source>
        <dbReference type="ARBA" id="ARBA00022603"/>
    </source>
</evidence>
<keyword evidence="3" id="KW-0698">rRNA processing</keyword>
<dbReference type="PANTHER" id="PTHR46103:SF1">
    <property type="entry name" value="RRNA METHYLTRANSFERASE 1, MITOCHONDRIAL"/>
    <property type="match status" value="1"/>
</dbReference>
<feature type="region of interest" description="Disordered" evidence="10">
    <location>
        <begin position="1"/>
        <end position="104"/>
    </location>
</feature>
<feature type="compositionally biased region" description="Basic and acidic residues" evidence="10">
    <location>
        <begin position="1"/>
        <end position="46"/>
    </location>
</feature>
<proteinExistence type="inferred from homology"/>
<evidence type="ECO:0000259" key="11">
    <source>
        <dbReference type="SMART" id="SM00967"/>
    </source>
</evidence>
<dbReference type="EMBL" id="VXIT01000002">
    <property type="protein sequence ID" value="KAA6415018.1"/>
    <property type="molecule type" value="Genomic_DNA"/>
</dbReference>
<feature type="compositionally biased region" description="Basic and acidic residues" evidence="10">
    <location>
        <begin position="437"/>
        <end position="449"/>
    </location>
</feature>
<keyword evidence="8" id="KW-0496">Mitochondrion</keyword>
<dbReference type="FunFam" id="3.30.1330.30:FF:000035">
    <property type="entry name" value="TrmH family RNA methyltransferase"/>
    <property type="match status" value="1"/>
</dbReference>
<dbReference type="Proteomes" id="UP000324767">
    <property type="component" value="Unassembled WGS sequence"/>
</dbReference>
<evidence type="ECO:0000256" key="1">
    <source>
        <dbReference type="ARBA" id="ARBA00004173"/>
    </source>
</evidence>
<evidence type="ECO:0000313" key="12">
    <source>
        <dbReference type="EMBL" id="KAA6415018.1"/>
    </source>
</evidence>
<evidence type="ECO:0000256" key="6">
    <source>
        <dbReference type="ARBA" id="ARBA00022691"/>
    </source>
</evidence>
<keyword evidence="7" id="KW-0809">Transit peptide</keyword>
<keyword evidence="5" id="KW-0808">Transferase</keyword>
<gene>
    <name evidence="12" type="ORF">FRX48_01769</name>
</gene>
<dbReference type="InterPro" id="IPR001537">
    <property type="entry name" value="SpoU_MeTrfase"/>
</dbReference>
<comment type="subcellular location">
    <subcellularLocation>
        <location evidence="1">Mitochondrion</location>
    </subcellularLocation>
</comment>
<keyword evidence="4 12" id="KW-0489">Methyltransferase</keyword>
<feature type="compositionally biased region" description="Gly residues" evidence="10">
    <location>
        <begin position="75"/>
        <end position="88"/>
    </location>
</feature>